<organism evidence="1 2">
    <name type="scientific">Necator americanus</name>
    <name type="common">Human hookworm</name>
    <dbReference type="NCBI Taxonomy" id="51031"/>
    <lineage>
        <taxon>Eukaryota</taxon>
        <taxon>Metazoa</taxon>
        <taxon>Ecdysozoa</taxon>
        <taxon>Nematoda</taxon>
        <taxon>Chromadorea</taxon>
        <taxon>Rhabditida</taxon>
        <taxon>Rhabditina</taxon>
        <taxon>Rhabditomorpha</taxon>
        <taxon>Strongyloidea</taxon>
        <taxon>Ancylostomatidae</taxon>
        <taxon>Bunostominae</taxon>
        <taxon>Necator</taxon>
    </lineage>
</organism>
<keyword evidence="2" id="KW-1185">Reference proteome</keyword>
<accession>W2T2H1</accession>
<dbReference type="AlphaFoldDB" id="W2T2H1"/>
<name>W2T2H1_NECAM</name>
<evidence type="ECO:0000313" key="2">
    <source>
        <dbReference type="Proteomes" id="UP000053676"/>
    </source>
</evidence>
<gene>
    <name evidence="1" type="ORF">NECAME_00588</name>
</gene>
<evidence type="ECO:0000313" key="1">
    <source>
        <dbReference type="EMBL" id="ETN75177.1"/>
    </source>
</evidence>
<dbReference type="EMBL" id="KI660311">
    <property type="protein sequence ID" value="ETN75177.1"/>
    <property type="molecule type" value="Genomic_DNA"/>
</dbReference>
<protein>
    <submittedName>
        <fullName evidence="1">Uncharacterized protein</fullName>
    </submittedName>
</protein>
<dbReference type="Proteomes" id="UP000053676">
    <property type="component" value="Unassembled WGS sequence"/>
</dbReference>
<proteinExistence type="predicted"/>
<reference evidence="2" key="1">
    <citation type="journal article" date="2014" name="Nat. Genet.">
        <title>Genome of the human hookworm Necator americanus.</title>
        <authorList>
            <person name="Tang Y.T."/>
            <person name="Gao X."/>
            <person name="Rosa B.A."/>
            <person name="Abubucker S."/>
            <person name="Hallsworth-Pepin K."/>
            <person name="Martin J."/>
            <person name="Tyagi R."/>
            <person name="Heizer E."/>
            <person name="Zhang X."/>
            <person name="Bhonagiri-Palsikar V."/>
            <person name="Minx P."/>
            <person name="Warren W.C."/>
            <person name="Wang Q."/>
            <person name="Zhan B."/>
            <person name="Hotez P.J."/>
            <person name="Sternberg P.W."/>
            <person name="Dougall A."/>
            <person name="Gaze S.T."/>
            <person name="Mulvenna J."/>
            <person name="Sotillo J."/>
            <person name="Ranganathan S."/>
            <person name="Rabelo E.M."/>
            <person name="Wilson R.K."/>
            <person name="Felgner P.L."/>
            <person name="Bethony J."/>
            <person name="Hawdon J.M."/>
            <person name="Gasser R.B."/>
            <person name="Loukas A."/>
            <person name="Mitreva M."/>
        </authorList>
    </citation>
    <scope>NUCLEOTIDE SEQUENCE [LARGE SCALE GENOMIC DNA]</scope>
</reference>
<dbReference type="KEGG" id="nai:NECAME_00588"/>
<sequence length="62" mass="6903">MEGFTSEMDTMDEKKNDSWITKGLAMKNSIRDAMSAEKSASTTIHIYMSRRKDVANSGLIDG</sequence>